<organism evidence="3">
    <name type="scientific">Ixodes ricinus</name>
    <name type="common">Common tick</name>
    <name type="synonym">Acarus ricinus</name>
    <dbReference type="NCBI Taxonomy" id="34613"/>
    <lineage>
        <taxon>Eukaryota</taxon>
        <taxon>Metazoa</taxon>
        <taxon>Ecdysozoa</taxon>
        <taxon>Arthropoda</taxon>
        <taxon>Chelicerata</taxon>
        <taxon>Arachnida</taxon>
        <taxon>Acari</taxon>
        <taxon>Parasitiformes</taxon>
        <taxon>Ixodida</taxon>
        <taxon>Ixodoidea</taxon>
        <taxon>Ixodidae</taxon>
        <taxon>Ixodinae</taxon>
        <taxon>Ixodes</taxon>
    </lineage>
</organism>
<dbReference type="AlphaFoldDB" id="A0A090XFC2"/>
<dbReference type="EMBL" id="GBIH01000347">
    <property type="protein sequence ID" value="JAC94363.1"/>
    <property type="molecule type" value="mRNA"/>
</dbReference>
<accession>A0A090XFC2</accession>
<keyword evidence="2" id="KW-0812">Transmembrane</keyword>
<keyword evidence="2" id="KW-0472">Membrane</keyword>
<reference evidence="3" key="1">
    <citation type="journal article" date="2015" name="PLoS Negl. Trop. Dis.">
        <title>Deep Sequencing Analysis of the Ixodes ricinus Haemocytome.</title>
        <authorList>
            <person name="Kotsyfakis M."/>
            <person name="Kopacek P."/>
            <person name="Franta Z."/>
            <person name="Pedra J.H."/>
            <person name="Ribeiro J.M."/>
        </authorList>
    </citation>
    <scope>NUCLEOTIDE SEQUENCE</scope>
</reference>
<evidence type="ECO:0000256" key="1">
    <source>
        <dbReference type="SAM" id="MobiDB-lite"/>
    </source>
</evidence>
<evidence type="ECO:0000256" key="2">
    <source>
        <dbReference type="SAM" id="Phobius"/>
    </source>
</evidence>
<keyword evidence="2" id="KW-1133">Transmembrane helix</keyword>
<proteinExistence type="evidence at transcript level"/>
<evidence type="ECO:0000313" key="3">
    <source>
        <dbReference type="EMBL" id="JAC94363.1"/>
    </source>
</evidence>
<sequence>KVAVHPQVGGLHRQLRDDDAQVAAPQRATEDGAAHRRRRPTIPAEQFVFRGVRPGSTGRQSPTDQNKMEKDPVPCWTWNAACPVAYLASRVSTSDSVLQDNPEGCSFNIQLHVAESTAMRLSPQRDDPDDQSFPWVEADSKDTDIPGGSIIPLKCANITVGKVHLYVVESGRERIQVIFLCNIGSLLSWSYFVTYLLQSTIFPLCFKVRKK</sequence>
<feature type="region of interest" description="Disordered" evidence="1">
    <location>
        <begin position="1"/>
        <end position="70"/>
    </location>
</feature>
<feature type="transmembrane region" description="Helical" evidence="2">
    <location>
        <begin position="186"/>
        <end position="206"/>
    </location>
</feature>
<dbReference type="InterPro" id="IPR036570">
    <property type="entry name" value="HORMA_dom_sf"/>
</dbReference>
<protein>
    <submittedName>
        <fullName evidence="3">Putative conserved plasma membrane protein</fullName>
    </submittedName>
</protein>
<name>A0A090XFC2_IXORI</name>
<feature type="non-terminal residue" evidence="3">
    <location>
        <position position="1"/>
    </location>
</feature>
<dbReference type="Gene3D" id="3.30.900.10">
    <property type="entry name" value="HORMA domain"/>
    <property type="match status" value="1"/>
</dbReference>